<evidence type="ECO:0000256" key="3">
    <source>
        <dbReference type="ARBA" id="ARBA00022763"/>
    </source>
</evidence>
<evidence type="ECO:0000256" key="9">
    <source>
        <dbReference type="ARBA" id="ARBA00023204"/>
    </source>
</evidence>
<evidence type="ECO:0000256" key="2">
    <source>
        <dbReference type="ARBA" id="ARBA00022741"/>
    </source>
</evidence>
<keyword evidence="4" id="KW-0378">Hydrolase</keyword>
<evidence type="ECO:0000313" key="11">
    <source>
        <dbReference type="EMBL" id="KPZ14680.1"/>
    </source>
</evidence>
<protein>
    <submittedName>
        <fullName evidence="11">Exodeoxyribonuclease V subunit gamma</fullName>
    </submittedName>
</protein>
<keyword evidence="1" id="KW-0540">Nuclease</keyword>
<dbReference type="GO" id="GO:0006310">
    <property type="term" value="P:DNA recombination"/>
    <property type="evidence" value="ECO:0007669"/>
    <property type="project" value="TreeGrafter"/>
</dbReference>
<dbReference type="GO" id="GO:0003677">
    <property type="term" value="F:DNA binding"/>
    <property type="evidence" value="ECO:0007669"/>
    <property type="project" value="UniProtKB-KW"/>
</dbReference>
<dbReference type="AlphaFoldDB" id="A0A0Q0EWQ1"/>
<gene>
    <name evidence="11" type="ORF">ALO40_05388</name>
</gene>
<comment type="caution">
    <text evidence="11">The sequence shown here is derived from an EMBL/GenBank/DDBJ whole genome shotgun (WGS) entry which is preliminary data.</text>
</comment>
<keyword evidence="9" id="KW-0234">DNA repair</keyword>
<dbReference type="SUPFAM" id="SSF52980">
    <property type="entry name" value="Restriction endonuclease-like"/>
    <property type="match status" value="1"/>
</dbReference>
<dbReference type="GO" id="GO:0005524">
    <property type="term" value="F:ATP binding"/>
    <property type="evidence" value="ECO:0007669"/>
    <property type="project" value="UniProtKB-KW"/>
</dbReference>
<dbReference type="GO" id="GO:0006281">
    <property type="term" value="P:DNA repair"/>
    <property type="evidence" value="ECO:0007669"/>
    <property type="project" value="UniProtKB-KW"/>
</dbReference>
<feature type="non-terminal residue" evidence="11">
    <location>
        <position position="475"/>
    </location>
</feature>
<dbReference type="Gene3D" id="1.10.486.10">
    <property type="entry name" value="PCRA, domain 4"/>
    <property type="match status" value="1"/>
</dbReference>
<evidence type="ECO:0000256" key="5">
    <source>
        <dbReference type="ARBA" id="ARBA00022806"/>
    </source>
</evidence>
<dbReference type="InterPro" id="IPR027417">
    <property type="entry name" value="P-loop_NTPase"/>
</dbReference>
<dbReference type="InterPro" id="IPR041500">
    <property type="entry name" value="RecC_C"/>
</dbReference>
<dbReference type="Pfam" id="PF17946">
    <property type="entry name" value="RecC_C"/>
    <property type="match status" value="1"/>
</dbReference>
<keyword evidence="7" id="KW-0067">ATP-binding</keyword>
<feature type="non-terminal residue" evidence="11">
    <location>
        <position position="1"/>
    </location>
</feature>
<feature type="domain" description="RecC C-terminal" evidence="10">
    <location>
        <begin position="364"/>
        <end position="474"/>
    </location>
</feature>
<dbReference type="InterPro" id="IPR011335">
    <property type="entry name" value="Restrct_endonuc-II-like"/>
</dbReference>
<reference evidence="11 12" key="1">
    <citation type="submission" date="2015-09" db="EMBL/GenBank/DDBJ databases">
        <title>Genome announcement of multiple Pseudomonas syringae strains.</title>
        <authorList>
            <person name="Thakur S."/>
            <person name="Wang P.W."/>
            <person name="Gong Y."/>
            <person name="Weir B.S."/>
            <person name="Guttman D.S."/>
        </authorList>
    </citation>
    <scope>NUCLEOTIDE SEQUENCE [LARGE SCALE GENOMIC DNA]</scope>
    <source>
        <strain evidence="11 12">ICMP3963</strain>
    </source>
</reference>
<evidence type="ECO:0000256" key="7">
    <source>
        <dbReference type="ARBA" id="ARBA00022840"/>
    </source>
</evidence>
<dbReference type="Gene3D" id="3.40.50.300">
    <property type="entry name" value="P-loop containing nucleotide triphosphate hydrolases"/>
    <property type="match status" value="1"/>
</dbReference>
<evidence type="ECO:0000313" key="12">
    <source>
        <dbReference type="Proteomes" id="UP000050317"/>
    </source>
</evidence>
<dbReference type="EMBL" id="LJRR01000248">
    <property type="protein sequence ID" value="KPZ14680.1"/>
    <property type="molecule type" value="Genomic_DNA"/>
</dbReference>
<dbReference type="SUPFAM" id="SSF52540">
    <property type="entry name" value="P-loop containing nucleoside triphosphate hydrolases"/>
    <property type="match status" value="1"/>
</dbReference>
<keyword evidence="2" id="KW-0547">Nucleotide-binding</keyword>
<dbReference type="GO" id="GO:0004527">
    <property type="term" value="F:exonuclease activity"/>
    <property type="evidence" value="ECO:0007669"/>
    <property type="project" value="UniProtKB-KW"/>
</dbReference>
<keyword evidence="3" id="KW-0227">DNA damage</keyword>
<accession>A0A0Q0EWQ1</accession>
<evidence type="ECO:0000256" key="6">
    <source>
        <dbReference type="ARBA" id="ARBA00022839"/>
    </source>
</evidence>
<dbReference type="GO" id="GO:0004386">
    <property type="term" value="F:helicase activity"/>
    <property type="evidence" value="ECO:0007669"/>
    <property type="project" value="UniProtKB-KW"/>
</dbReference>
<dbReference type="PANTHER" id="PTHR30591">
    <property type="entry name" value="RECBCD ENZYME SUBUNIT RECC"/>
    <property type="match status" value="1"/>
</dbReference>
<dbReference type="Proteomes" id="UP000050317">
    <property type="component" value="Unassembled WGS sequence"/>
</dbReference>
<name>A0A0Q0EWQ1_9PSED</name>
<evidence type="ECO:0000256" key="8">
    <source>
        <dbReference type="ARBA" id="ARBA00023125"/>
    </source>
</evidence>
<keyword evidence="6" id="KW-0269">Exonuclease</keyword>
<sequence>EILDLLDVPALRARFRIQERDLPTLHRWIEGAGIRWGLNAQQRAGLGLPDALEQNSWHFGLRRMLLGYAVGAGTAYDGIEPYDEIGGLDAALIGPLVALIDALQVAHAELSTPATPEQWGARLQAILQLFFIAESEHDDYLLAQLETLRENWLETCAAVNLIDELPLTVVREAWLAGLDQGRLSQRFLAGSVNFCTLMPMRAIPFKVVCLLGMNDGDYPRAQPPLDFDLMGSDYRPGDRSRREDDRYLLLEAVLSARDQLYVSWVGRSIRDNSERPASVLIGQLRDHLASGWKLAGEADPDSKLDDGERLLKALTVHHPLQPFSAHYFHAGTGYFSFAREWRLLHETDLQVPVPQALAPHEQEEPLSIAQLQDFLRNPVKHFFSQRLKIYFEVAEAPLADEEPFVLDALERYGLSESLLSAAMVSPDTIDVALKTQALKLQASGLLPLAGFGTCMQDELIEPLPDVLRRYHDLLT</sequence>
<keyword evidence="8" id="KW-0238">DNA-binding</keyword>
<proteinExistence type="predicted"/>
<dbReference type="Gene3D" id="1.10.10.990">
    <property type="match status" value="1"/>
</dbReference>
<dbReference type="PANTHER" id="PTHR30591:SF1">
    <property type="entry name" value="RECBCD ENZYME SUBUNIT RECC"/>
    <property type="match status" value="1"/>
</dbReference>
<organism evidence="11 12">
    <name type="scientific">Pseudomonas syringae pv. viburni</name>
    <dbReference type="NCBI Taxonomy" id="251703"/>
    <lineage>
        <taxon>Bacteria</taxon>
        <taxon>Pseudomonadati</taxon>
        <taxon>Pseudomonadota</taxon>
        <taxon>Gammaproteobacteria</taxon>
        <taxon>Pseudomonadales</taxon>
        <taxon>Pseudomonadaceae</taxon>
        <taxon>Pseudomonas</taxon>
    </lineage>
</organism>
<keyword evidence="5" id="KW-0347">Helicase</keyword>
<evidence type="ECO:0000256" key="4">
    <source>
        <dbReference type="ARBA" id="ARBA00022801"/>
    </source>
</evidence>
<evidence type="ECO:0000259" key="10">
    <source>
        <dbReference type="Pfam" id="PF17946"/>
    </source>
</evidence>
<evidence type="ECO:0000256" key="1">
    <source>
        <dbReference type="ARBA" id="ARBA00022722"/>
    </source>
</evidence>